<protein>
    <submittedName>
        <fullName evidence="8">Phosphopantetheine attachment site</fullName>
    </submittedName>
</protein>
<evidence type="ECO:0000313" key="8">
    <source>
        <dbReference type="EMBL" id="MCP2170491.1"/>
    </source>
</evidence>
<dbReference type="InterPro" id="IPR055123">
    <property type="entry name" value="SpnB-like_Rossmann"/>
</dbReference>
<dbReference type="Gene3D" id="3.10.129.110">
    <property type="entry name" value="Polyketide synthase dehydratase"/>
    <property type="match status" value="1"/>
</dbReference>
<feature type="domain" description="PKS/mFAS DH" evidence="7">
    <location>
        <begin position="135"/>
        <end position="410"/>
    </location>
</feature>
<dbReference type="InterPro" id="IPR049552">
    <property type="entry name" value="PKS_DH_N"/>
</dbReference>
<keyword evidence="2" id="KW-0597">Phosphoprotein</keyword>
<dbReference type="AlphaFoldDB" id="A0AAE3GLL6"/>
<dbReference type="Pfam" id="PF14765">
    <property type="entry name" value="PS-DH"/>
    <property type="match status" value="1"/>
</dbReference>
<accession>A0AAE3GLL6</accession>
<evidence type="ECO:0000259" key="7">
    <source>
        <dbReference type="PROSITE" id="PS52019"/>
    </source>
</evidence>
<comment type="caution">
    <text evidence="8">The sequence shown here is derived from an EMBL/GenBank/DDBJ whole genome shotgun (WGS) entry which is preliminary data.</text>
</comment>
<dbReference type="PROSITE" id="PS00012">
    <property type="entry name" value="PHOSPHOPANTETHEINE"/>
    <property type="match status" value="1"/>
</dbReference>
<dbReference type="InterPro" id="IPR013968">
    <property type="entry name" value="PKS_KR"/>
</dbReference>
<keyword evidence="1" id="KW-0596">Phosphopantetheine</keyword>
<dbReference type="EMBL" id="JAMTCK010000040">
    <property type="protein sequence ID" value="MCP2170491.1"/>
    <property type="molecule type" value="Genomic_DNA"/>
</dbReference>
<dbReference type="InterPro" id="IPR006162">
    <property type="entry name" value="Ppantetheine_attach_site"/>
</dbReference>
<dbReference type="Pfam" id="PF22953">
    <property type="entry name" value="SpnB_Rossmann"/>
    <property type="match status" value="1"/>
</dbReference>
<dbReference type="SMART" id="SM00822">
    <property type="entry name" value="PKS_KR"/>
    <property type="match status" value="1"/>
</dbReference>
<dbReference type="InterPro" id="IPR001227">
    <property type="entry name" value="Ac_transferase_dom_sf"/>
</dbReference>
<dbReference type="SUPFAM" id="SSF51735">
    <property type="entry name" value="NAD(P)-binding Rossmann-fold domains"/>
    <property type="match status" value="2"/>
</dbReference>
<dbReference type="Gene3D" id="3.40.366.10">
    <property type="entry name" value="Malonyl-Coenzyme A Acyl Carrier Protein, domain 2"/>
    <property type="match status" value="1"/>
</dbReference>
<feature type="region of interest" description="N-terminal hotdog fold" evidence="5">
    <location>
        <begin position="135"/>
        <end position="259"/>
    </location>
</feature>
<dbReference type="InterPro" id="IPR036736">
    <property type="entry name" value="ACP-like_sf"/>
</dbReference>
<dbReference type="CDD" id="cd08956">
    <property type="entry name" value="KR_3_FAS_SDR_x"/>
    <property type="match status" value="1"/>
</dbReference>
<organism evidence="8 9">
    <name type="scientific">Goodfellowiella coeruleoviolacea</name>
    <dbReference type="NCBI Taxonomy" id="334858"/>
    <lineage>
        <taxon>Bacteria</taxon>
        <taxon>Bacillati</taxon>
        <taxon>Actinomycetota</taxon>
        <taxon>Actinomycetes</taxon>
        <taxon>Pseudonocardiales</taxon>
        <taxon>Pseudonocardiaceae</taxon>
        <taxon>Goodfellowiella</taxon>
    </lineage>
</organism>
<dbReference type="GO" id="GO:0031177">
    <property type="term" value="F:phosphopantetheine binding"/>
    <property type="evidence" value="ECO:0007669"/>
    <property type="project" value="InterPro"/>
</dbReference>
<dbReference type="SMART" id="SM00826">
    <property type="entry name" value="PKS_DH"/>
    <property type="match status" value="1"/>
</dbReference>
<dbReference type="InterPro" id="IPR014043">
    <property type="entry name" value="Acyl_transferase_dom"/>
</dbReference>
<proteinExistence type="predicted"/>
<feature type="domain" description="Carrier" evidence="6">
    <location>
        <begin position="837"/>
        <end position="912"/>
    </location>
</feature>
<dbReference type="PROSITE" id="PS52019">
    <property type="entry name" value="PKS_MFAS_DH"/>
    <property type="match status" value="1"/>
</dbReference>
<evidence type="ECO:0000256" key="3">
    <source>
        <dbReference type="ARBA" id="ARBA00022679"/>
    </source>
</evidence>
<name>A0AAE3GLL6_9PSEU</name>
<dbReference type="SMART" id="SM01294">
    <property type="entry name" value="PKS_PP_betabranch"/>
    <property type="match status" value="1"/>
</dbReference>
<dbReference type="InterPro" id="IPR050091">
    <property type="entry name" value="PKS_NRPS_Biosynth_Enz"/>
</dbReference>
<dbReference type="InterPro" id="IPR009081">
    <property type="entry name" value="PP-bd_ACP"/>
</dbReference>
<feature type="active site" description="Proton acceptor; for dehydratase activity" evidence="5">
    <location>
        <position position="167"/>
    </location>
</feature>
<dbReference type="Gene3D" id="3.40.50.720">
    <property type="entry name" value="NAD(P)-binding Rossmann-like Domain"/>
    <property type="match status" value="1"/>
</dbReference>
<dbReference type="InterPro" id="IPR020807">
    <property type="entry name" value="PKS_DH"/>
</dbReference>
<dbReference type="Gene3D" id="3.30.70.3290">
    <property type="match status" value="1"/>
</dbReference>
<feature type="non-terminal residue" evidence="8">
    <location>
        <position position="1"/>
    </location>
</feature>
<dbReference type="InterPro" id="IPR016035">
    <property type="entry name" value="Acyl_Trfase/lysoPLipase"/>
</dbReference>
<dbReference type="InterPro" id="IPR057326">
    <property type="entry name" value="KR_dom"/>
</dbReference>
<dbReference type="FunFam" id="1.10.1200.10:FF:000007">
    <property type="entry name" value="Probable polyketide synthase pks17"/>
    <property type="match status" value="1"/>
</dbReference>
<dbReference type="PANTHER" id="PTHR43775">
    <property type="entry name" value="FATTY ACID SYNTHASE"/>
    <property type="match status" value="1"/>
</dbReference>
<evidence type="ECO:0000313" key="9">
    <source>
        <dbReference type="Proteomes" id="UP001206128"/>
    </source>
</evidence>
<evidence type="ECO:0000256" key="1">
    <source>
        <dbReference type="ARBA" id="ARBA00022450"/>
    </source>
</evidence>
<evidence type="ECO:0000256" key="4">
    <source>
        <dbReference type="ARBA" id="ARBA00022737"/>
    </source>
</evidence>
<evidence type="ECO:0000256" key="2">
    <source>
        <dbReference type="ARBA" id="ARBA00022553"/>
    </source>
</evidence>
<dbReference type="Pfam" id="PF21089">
    <property type="entry name" value="PKS_DH_N"/>
    <property type="match status" value="1"/>
</dbReference>
<dbReference type="InterPro" id="IPR049900">
    <property type="entry name" value="PKS_mFAS_DH"/>
</dbReference>
<dbReference type="GO" id="GO:0006633">
    <property type="term" value="P:fatty acid biosynthetic process"/>
    <property type="evidence" value="ECO:0007669"/>
    <property type="project" value="TreeGrafter"/>
</dbReference>
<evidence type="ECO:0000256" key="5">
    <source>
        <dbReference type="PROSITE-ProRule" id="PRU01363"/>
    </source>
</evidence>
<dbReference type="GO" id="GO:0004312">
    <property type="term" value="F:fatty acid synthase activity"/>
    <property type="evidence" value="ECO:0007669"/>
    <property type="project" value="TreeGrafter"/>
</dbReference>
<dbReference type="SUPFAM" id="SSF47336">
    <property type="entry name" value="ACP-like"/>
    <property type="match status" value="1"/>
</dbReference>
<keyword evidence="4" id="KW-0677">Repeat</keyword>
<dbReference type="PROSITE" id="PS50075">
    <property type="entry name" value="CARRIER"/>
    <property type="match status" value="1"/>
</dbReference>
<dbReference type="Pfam" id="PF00550">
    <property type="entry name" value="PP-binding"/>
    <property type="match status" value="1"/>
</dbReference>
<dbReference type="RefSeq" id="WP_253780922.1">
    <property type="nucleotide sequence ID" value="NZ_JAMTCK010000040.1"/>
</dbReference>
<keyword evidence="9" id="KW-1185">Reference proteome</keyword>
<dbReference type="SMART" id="SM00823">
    <property type="entry name" value="PKS_PP"/>
    <property type="match status" value="1"/>
</dbReference>
<dbReference type="InterPro" id="IPR049551">
    <property type="entry name" value="PKS_DH_C"/>
</dbReference>
<feature type="region of interest" description="C-terminal hotdog fold" evidence="5">
    <location>
        <begin position="270"/>
        <end position="410"/>
    </location>
</feature>
<evidence type="ECO:0000259" key="6">
    <source>
        <dbReference type="PROSITE" id="PS50075"/>
    </source>
</evidence>
<gene>
    <name evidence="8" type="ORF">LX83_007382</name>
</gene>
<dbReference type="InterPro" id="IPR020806">
    <property type="entry name" value="PKS_PP-bd"/>
</dbReference>
<dbReference type="InterPro" id="IPR036291">
    <property type="entry name" value="NAD(P)-bd_dom_sf"/>
</dbReference>
<keyword evidence="3" id="KW-0808">Transferase</keyword>
<dbReference type="Proteomes" id="UP001206128">
    <property type="component" value="Unassembled WGS sequence"/>
</dbReference>
<sequence length="984" mass="104565">TGERLDTGELTAEYWYRNLRETVRFDQAIRQALGDGAGVVIEASPHPVLVPGVQDIIDDTGAQAVTLGTLRRDDGGQDRFLTALAEAHVHGAKINWPALFPTGRRIDLPTYPFQQQRYWLTKRRSAGQSGWSAGHPILVDAVPLAGADAVVLTGRLSLSEQPWLADHAVNGTVLLPGTAFVEMALRAGDEVGCDRVEELTLETPLVLPDQGVVTLQVRVDEPDEHGQRTLTIHSGLDARQPHTWTRHATATMATGRTQVSTSESWPPAGATPVDVEELRDRLHGAGYHYGQAFQGLRAVWRRGEEAFAEVVLDENCHTDADRFGLHPALFDLALHPVGAGVLLSDLDGVAHLPFSWRGVSLHSTGATVLRVRLRPVDGGAVAMTAVDPTGTVVATVDSLVLRPVSGQQLSQARQRDNALHRVVWTPAEPGPARDVPAEVRMLEPPADASVRTAVTDALHLVQSWLAEERDALLVVVTRGAVAARPGERIGDLGLAAAWGLVRSAQSEHPGRFVLLDIDDPAHLPEVLPAVLAVGEPEVAVRDRRAHVPRLARAGAGNGVRLNPNGTVLITGGTGTLGGLVARHLVTEHGVRSLVLASRSGAGAGAADLTELGAEVRVVACDAADRDALRSLIATIPDLTAVVHAAGVLDDGVVTALTPQRIDVVLRPKVDAALNLHELTRDIDLSAFVLFSSASALLGMAGQANYAAANSFVDALAQRRRDEGLPAVSVAWGFWEHRSGMTGHLGETDVRRLRRFGVGPLSTSQGLALFDAALSADDAPVVVAARLDTTALRTSTTPVPPLFRGLVGVRGRPAATSAPPAEELSHRLAALPAGERDQFLVDLVRTHVAAVLGHTAIGSIAPARSFAELGFDSLTAVELRNRLTAATGLRLPATLIFDQPTPARLAAHLATALGPADPTEHVLTELDRLLGTVGDGDVREAVAARLRSVLSAWQPQPTPQAEEEELESASDDELFDLIQREFGKS</sequence>
<feature type="active site" description="Proton donor; for dehydratase activity" evidence="5">
    <location>
        <position position="331"/>
    </location>
</feature>
<dbReference type="PANTHER" id="PTHR43775:SF51">
    <property type="entry name" value="INACTIVE PHENOLPHTHIOCEROL SYNTHESIS POLYKETIDE SYNTHASE TYPE I PKS1-RELATED"/>
    <property type="match status" value="1"/>
</dbReference>
<reference evidence="8" key="1">
    <citation type="submission" date="2022-06" db="EMBL/GenBank/DDBJ databases">
        <title>Genomic Encyclopedia of Archaeal and Bacterial Type Strains, Phase II (KMG-II): from individual species to whole genera.</title>
        <authorList>
            <person name="Goeker M."/>
        </authorList>
    </citation>
    <scope>NUCLEOTIDE SEQUENCE</scope>
    <source>
        <strain evidence="8">DSM 43935</strain>
    </source>
</reference>
<dbReference type="SUPFAM" id="SSF52151">
    <property type="entry name" value="FabD/lysophospholipase-like"/>
    <property type="match status" value="1"/>
</dbReference>
<dbReference type="InterPro" id="IPR042104">
    <property type="entry name" value="PKS_dehydratase_sf"/>
</dbReference>
<dbReference type="Pfam" id="PF00698">
    <property type="entry name" value="Acyl_transf_1"/>
    <property type="match status" value="1"/>
</dbReference>
<dbReference type="Gene3D" id="1.10.1200.10">
    <property type="entry name" value="ACP-like"/>
    <property type="match status" value="1"/>
</dbReference>
<dbReference type="Pfam" id="PF08659">
    <property type="entry name" value="KR"/>
    <property type="match status" value="1"/>
</dbReference>